<gene>
    <name evidence="1" type="ORF">FOZ74_02325</name>
</gene>
<proteinExistence type="predicted"/>
<dbReference type="RefSeq" id="WP_146911558.1">
    <property type="nucleotide sequence ID" value="NZ_CP042344.1"/>
</dbReference>
<dbReference type="Proteomes" id="UP000321199">
    <property type="component" value="Chromosome"/>
</dbReference>
<dbReference type="EMBL" id="CP042344">
    <property type="protein sequence ID" value="QEA11964.1"/>
    <property type="molecule type" value="Genomic_DNA"/>
</dbReference>
<keyword evidence="2" id="KW-1185">Reference proteome</keyword>
<protein>
    <submittedName>
        <fullName evidence="1">Uncharacterized protein</fullName>
    </submittedName>
</protein>
<organism evidence="1 2">
    <name type="scientific">Comamonas flocculans</name>
    <dbReference type="NCBI Taxonomy" id="2597701"/>
    <lineage>
        <taxon>Bacteria</taxon>
        <taxon>Pseudomonadati</taxon>
        <taxon>Pseudomonadota</taxon>
        <taxon>Betaproteobacteria</taxon>
        <taxon>Burkholderiales</taxon>
        <taxon>Comamonadaceae</taxon>
        <taxon>Comamonas</taxon>
    </lineage>
</organism>
<evidence type="ECO:0000313" key="1">
    <source>
        <dbReference type="EMBL" id="QEA11964.1"/>
    </source>
</evidence>
<evidence type="ECO:0000313" key="2">
    <source>
        <dbReference type="Proteomes" id="UP000321199"/>
    </source>
</evidence>
<dbReference type="OrthoDB" id="9807255at2"/>
<name>A0A5B8RTB3_9BURK</name>
<sequence length="288" mass="33041">MSQTPPPHARPLFHIRYREDFGNVVRRDIFPIRPYATTEGVRAWCYLMGEMRLFKFDQIEAVKEINTGRDIKARGLWEWCGLPTTDMAFSDELPGALKQSPWVEAPDSPRFRVQFLRRGKACTLDVAPSRWESHRAAFGGLAWPAKSRIEIEWAAFLQITDLQTGEVLDRCDFWRRVLEHRSDEALPWYVQWADQRPVVDSLIAGTRVLIGQFRATHFPTVNGALESLKMSPVDDSGMRAIAKGSNNGDWIRPLTPIERAACRVAIRKICEAHKKDPGEELLRRFPLT</sequence>
<dbReference type="AlphaFoldDB" id="A0A5B8RTB3"/>
<reference evidence="1 2" key="1">
    <citation type="submission" date="2019-07" db="EMBL/GenBank/DDBJ databases">
        <title>Complete genome sequence of Comamonas sp. NLF 7-7 isolated from livestock.</title>
        <authorList>
            <person name="Kim D.H."/>
            <person name="Kim J.G."/>
        </authorList>
    </citation>
    <scope>NUCLEOTIDE SEQUENCE [LARGE SCALE GENOMIC DNA]</scope>
    <source>
        <strain evidence="1 2">NLF 7-7</strain>
    </source>
</reference>
<dbReference type="KEGG" id="cof:FOZ74_02325"/>
<accession>A0A5B8RTB3</accession>